<gene>
    <name evidence="1" type="ORF">ENN90_04655</name>
</gene>
<organism evidence="1">
    <name type="scientific">Mariniphaga anaerophila</name>
    <dbReference type="NCBI Taxonomy" id="1484053"/>
    <lineage>
        <taxon>Bacteria</taxon>
        <taxon>Pseudomonadati</taxon>
        <taxon>Bacteroidota</taxon>
        <taxon>Bacteroidia</taxon>
        <taxon>Marinilabiliales</taxon>
        <taxon>Prolixibacteraceae</taxon>
        <taxon>Mariniphaga</taxon>
    </lineage>
</organism>
<dbReference type="EMBL" id="DSDK01000259">
    <property type="protein sequence ID" value="HDR50898.1"/>
    <property type="molecule type" value="Genomic_DNA"/>
</dbReference>
<proteinExistence type="predicted"/>
<dbReference type="PANTHER" id="PTHR42732">
    <property type="entry name" value="BETA-GALACTOSIDASE"/>
    <property type="match status" value="1"/>
</dbReference>
<sequence>MRNLFYTLFLSPVVLFLNACNQKDTLINRETNFNSGWKFNRADIPGAEKPDFDDSAWRTLHLPHDYCIEDLPEKEGVKQIGPFSEESEGGISTGHVVGGTAWYRKHFVLNKADEGKIVKILFDGVYMNTAAYKS</sequence>
<reference evidence="1" key="1">
    <citation type="journal article" date="2020" name="mSystems">
        <title>Genome- and Community-Level Interaction Insights into Carbon Utilization and Element Cycling Functions of Hydrothermarchaeota in Hydrothermal Sediment.</title>
        <authorList>
            <person name="Zhou Z."/>
            <person name="Liu Y."/>
            <person name="Xu W."/>
            <person name="Pan J."/>
            <person name="Luo Z.H."/>
            <person name="Li M."/>
        </authorList>
    </citation>
    <scope>NUCLEOTIDE SEQUENCE [LARGE SCALE GENOMIC DNA]</scope>
    <source>
        <strain evidence="1">SpSt-1217</strain>
    </source>
</reference>
<comment type="caution">
    <text evidence="1">The sequence shown here is derived from an EMBL/GenBank/DDBJ whole genome shotgun (WGS) entry which is preliminary data.</text>
</comment>
<dbReference type="Gene3D" id="2.60.120.260">
    <property type="entry name" value="Galactose-binding domain-like"/>
    <property type="match status" value="1"/>
</dbReference>
<dbReference type="AlphaFoldDB" id="A0A831LP26"/>
<dbReference type="InterPro" id="IPR051913">
    <property type="entry name" value="GH2_Domain-Containing"/>
</dbReference>
<protein>
    <recommendedName>
        <fullName evidence="2">Beta-galactosidase</fullName>
    </recommendedName>
</protein>
<dbReference type="InterPro" id="IPR008979">
    <property type="entry name" value="Galactose-bd-like_sf"/>
</dbReference>
<evidence type="ECO:0008006" key="2">
    <source>
        <dbReference type="Google" id="ProtNLM"/>
    </source>
</evidence>
<dbReference type="Proteomes" id="UP000886047">
    <property type="component" value="Unassembled WGS sequence"/>
</dbReference>
<accession>A0A831LP26</accession>
<dbReference type="SUPFAM" id="SSF49785">
    <property type="entry name" value="Galactose-binding domain-like"/>
    <property type="match status" value="1"/>
</dbReference>
<dbReference type="PANTHER" id="PTHR42732:SF1">
    <property type="entry name" value="BETA-MANNOSIDASE"/>
    <property type="match status" value="1"/>
</dbReference>
<evidence type="ECO:0000313" key="1">
    <source>
        <dbReference type="EMBL" id="HDR50898.1"/>
    </source>
</evidence>
<name>A0A831LP26_9BACT</name>